<keyword evidence="2" id="KW-1185">Reference proteome</keyword>
<protein>
    <recommendedName>
        <fullName evidence="3">Glycosyl hydrolase</fullName>
    </recommendedName>
</protein>
<dbReference type="SUPFAM" id="SSF51445">
    <property type="entry name" value="(Trans)glycosidases"/>
    <property type="match status" value="1"/>
</dbReference>
<sequence>MTAALGTRYGANYVPSSNWFYSWLDFSADAVRRDFDDLASIGLDHVRVFPMWPWIQPNRGHIRTKPIRDLLTVIDIAAERGLDVAVDLLQGHMSSFDFLPSWVLTHHHRSIFEDPDVRDGIASYMSTLSRAVADKPNVFAITLGNEVNNLVPFYSATPEATRDWASGLLNVVAEAAPDVLHLYSVYDASWYTPGHPFDPADSTDLGSLTTVHSWVFSGAAAIDGPLGPATVSHADYLIELAAATATDPARPIWLQEVGAPQPHVPATDAGEFTTQTLAHIDSNPALWGVTWWCSHDLDRRLLDFPEHEYDLGLFTLDHQPKPAARALERFIAQQRRPVTDRPAIVCPIDPRTQPERRDEIAPGSMFHDDWVRQRQQGPVAIVPPGERADTAYLAARGIDRVVIPR</sequence>
<evidence type="ECO:0000313" key="2">
    <source>
        <dbReference type="Proteomes" id="UP000000844"/>
    </source>
</evidence>
<name>D3Q0H0_STANL</name>
<dbReference type="RefSeq" id="WP_013017277.1">
    <property type="nucleotide sequence ID" value="NC_013947.1"/>
</dbReference>
<dbReference type="STRING" id="446470.Snas_2011"/>
<dbReference type="eggNOG" id="COG3934">
    <property type="taxonomic scope" value="Bacteria"/>
</dbReference>
<evidence type="ECO:0008006" key="3">
    <source>
        <dbReference type="Google" id="ProtNLM"/>
    </source>
</evidence>
<proteinExistence type="predicted"/>
<dbReference type="HOGENOM" id="CLU_059722_0_0_11"/>
<dbReference type="OrthoDB" id="110211at2"/>
<evidence type="ECO:0000313" key="1">
    <source>
        <dbReference type="EMBL" id="ADD41706.1"/>
    </source>
</evidence>
<dbReference type="Gene3D" id="3.20.20.80">
    <property type="entry name" value="Glycosidases"/>
    <property type="match status" value="1"/>
</dbReference>
<dbReference type="Proteomes" id="UP000000844">
    <property type="component" value="Chromosome"/>
</dbReference>
<dbReference type="KEGG" id="sna:Snas_2011"/>
<dbReference type="InterPro" id="IPR017853">
    <property type="entry name" value="GH"/>
</dbReference>
<dbReference type="EMBL" id="CP001778">
    <property type="protein sequence ID" value="ADD41706.1"/>
    <property type="molecule type" value="Genomic_DNA"/>
</dbReference>
<reference evidence="1 2" key="1">
    <citation type="journal article" date="2009" name="Stand. Genomic Sci.">
        <title>Complete genome sequence of Stackebrandtia nassauensis type strain (LLR-40K-21).</title>
        <authorList>
            <person name="Munk C."/>
            <person name="Lapidus A."/>
            <person name="Copeland A."/>
            <person name="Jando M."/>
            <person name="Mayilraj S."/>
            <person name="Glavina Del Rio T."/>
            <person name="Nolan M."/>
            <person name="Chen F."/>
            <person name="Lucas S."/>
            <person name="Tice H."/>
            <person name="Cheng J.F."/>
            <person name="Han C."/>
            <person name="Detter J.C."/>
            <person name="Bruce D."/>
            <person name="Goodwin L."/>
            <person name="Chain P."/>
            <person name="Pitluck S."/>
            <person name="Goker M."/>
            <person name="Ovchinikova G."/>
            <person name="Pati A."/>
            <person name="Ivanova N."/>
            <person name="Mavromatis K."/>
            <person name="Chen A."/>
            <person name="Palaniappan K."/>
            <person name="Land M."/>
            <person name="Hauser L."/>
            <person name="Chang Y.J."/>
            <person name="Jeffries C.D."/>
            <person name="Bristow J."/>
            <person name="Eisen J.A."/>
            <person name="Markowitz V."/>
            <person name="Hugenholtz P."/>
            <person name="Kyrpides N.C."/>
            <person name="Klenk H.P."/>
        </authorList>
    </citation>
    <scope>NUCLEOTIDE SEQUENCE [LARGE SCALE GENOMIC DNA]</scope>
    <source>
        <strain evidence="2">DSM 44728 / CIP 108903 / NRRL B-16338 / NBRC 102104 / LLR-40K-21</strain>
    </source>
</reference>
<gene>
    <name evidence="1" type="ordered locus">Snas_2011</name>
</gene>
<accession>D3Q0H0</accession>
<dbReference type="AlphaFoldDB" id="D3Q0H0"/>
<organism evidence="1 2">
    <name type="scientific">Stackebrandtia nassauensis (strain DSM 44728 / CIP 108903 / NRRL B-16338 / NBRC 102104 / LLR-40K-21)</name>
    <dbReference type="NCBI Taxonomy" id="446470"/>
    <lineage>
        <taxon>Bacteria</taxon>
        <taxon>Bacillati</taxon>
        <taxon>Actinomycetota</taxon>
        <taxon>Actinomycetes</taxon>
        <taxon>Glycomycetales</taxon>
        <taxon>Glycomycetaceae</taxon>
        <taxon>Stackebrandtia</taxon>
    </lineage>
</organism>
<dbReference type="CAZy" id="GH5">
    <property type="family name" value="Glycoside Hydrolase Family 5"/>
</dbReference>